<dbReference type="RefSeq" id="XP_007680604.1">
    <property type="nucleotide sequence ID" value="XM_007682414.1"/>
</dbReference>
<dbReference type="AlphaFoldDB" id="M2MZM1"/>
<protein>
    <recommendedName>
        <fullName evidence="7">Methyltransferase domain-containing protein</fullName>
    </recommendedName>
</protein>
<dbReference type="GO" id="GO:0032259">
    <property type="term" value="P:methylation"/>
    <property type="evidence" value="ECO:0007669"/>
    <property type="project" value="UniProtKB-KW"/>
</dbReference>
<dbReference type="eggNOG" id="ENOG502QS1V">
    <property type="taxonomic scope" value="Eukaryota"/>
</dbReference>
<keyword evidence="4" id="KW-0949">S-adenosyl-L-methionine</keyword>
<evidence type="ECO:0000313" key="5">
    <source>
        <dbReference type="EMBL" id="EMC92114.1"/>
    </source>
</evidence>
<dbReference type="Pfam" id="PF05724">
    <property type="entry name" value="TPMT"/>
    <property type="match status" value="1"/>
</dbReference>
<dbReference type="GeneID" id="19110607"/>
<dbReference type="HOGENOM" id="CLU_056435_7_0_1"/>
<dbReference type="PANTHER" id="PTHR32183:SF6">
    <property type="entry name" value="CYSTEINE SULFINATE DESULFINASE_CYSTEINE DESULFURASE AND RELATED ENZYMES"/>
    <property type="match status" value="1"/>
</dbReference>
<proteinExistence type="predicted"/>
<sequence>MSENPERAQLREHFLDKPFEQHAKGWDDLWKKSFTPWDRDKPSPALVDTLNQKGDILGGALMQNGEQSQQKSRKRAFVPGCGRGYDVLLLASYGYDAYGLDVSETALEKANQLVNDPSLVTTYPVRDGDVGRGSSKFVKADFFADGFLSETGGGSFDLIYDYTFLCALPLDMRPRWAKRMSELLSPEGHLVCLEFPLGKALSTGGPPHGVQRELYEQLLHHPGREVSYDQSGNVSEDKSDDKATDALVRVDRWMAERTHAIGQGKDHVSIWRHVEVR</sequence>
<dbReference type="OMA" id="RDFISVW"/>
<keyword evidence="6" id="KW-1185">Reference proteome</keyword>
<evidence type="ECO:0000256" key="2">
    <source>
        <dbReference type="ARBA" id="ARBA00022603"/>
    </source>
</evidence>
<evidence type="ECO:0000313" key="6">
    <source>
        <dbReference type="Proteomes" id="UP000011761"/>
    </source>
</evidence>
<evidence type="ECO:0008006" key="7">
    <source>
        <dbReference type="Google" id="ProtNLM"/>
    </source>
</evidence>
<evidence type="ECO:0000256" key="4">
    <source>
        <dbReference type="ARBA" id="ARBA00022691"/>
    </source>
</evidence>
<dbReference type="Proteomes" id="UP000011761">
    <property type="component" value="Unassembled WGS sequence"/>
</dbReference>
<dbReference type="EMBL" id="KB445562">
    <property type="protein sequence ID" value="EMC92114.1"/>
    <property type="molecule type" value="Genomic_DNA"/>
</dbReference>
<dbReference type="SUPFAM" id="SSF53335">
    <property type="entry name" value="S-adenosyl-L-methionine-dependent methyltransferases"/>
    <property type="match status" value="1"/>
</dbReference>
<dbReference type="InterPro" id="IPR008854">
    <property type="entry name" value="TPMT"/>
</dbReference>
<dbReference type="CDD" id="cd02440">
    <property type="entry name" value="AdoMet_MTases"/>
    <property type="match status" value="1"/>
</dbReference>
<dbReference type="KEGG" id="bcom:BAUCODRAFT_276548"/>
<dbReference type="GO" id="GO:0008757">
    <property type="term" value="F:S-adenosylmethionine-dependent methyltransferase activity"/>
    <property type="evidence" value="ECO:0007669"/>
    <property type="project" value="InterPro"/>
</dbReference>
<dbReference type="PANTHER" id="PTHR32183">
    <property type="match status" value="1"/>
</dbReference>
<evidence type="ECO:0000256" key="3">
    <source>
        <dbReference type="ARBA" id="ARBA00022679"/>
    </source>
</evidence>
<name>M2MZM1_BAUPA</name>
<evidence type="ECO:0000256" key="1">
    <source>
        <dbReference type="ARBA" id="ARBA00022553"/>
    </source>
</evidence>
<keyword evidence="3" id="KW-0808">Transferase</keyword>
<dbReference type="InterPro" id="IPR029063">
    <property type="entry name" value="SAM-dependent_MTases_sf"/>
</dbReference>
<reference evidence="5 6" key="1">
    <citation type="journal article" date="2012" name="PLoS Pathog.">
        <title>Diverse lifestyles and strategies of plant pathogenesis encoded in the genomes of eighteen Dothideomycetes fungi.</title>
        <authorList>
            <person name="Ohm R.A."/>
            <person name="Feau N."/>
            <person name="Henrissat B."/>
            <person name="Schoch C.L."/>
            <person name="Horwitz B.A."/>
            <person name="Barry K.W."/>
            <person name="Condon B.J."/>
            <person name="Copeland A.C."/>
            <person name="Dhillon B."/>
            <person name="Glaser F."/>
            <person name="Hesse C.N."/>
            <person name="Kosti I."/>
            <person name="LaButti K."/>
            <person name="Lindquist E.A."/>
            <person name="Lucas S."/>
            <person name="Salamov A.A."/>
            <person name="Bradshaw R.E."/>
            <person name="Ciuffetti L."/>
            <person name="Hamelin R.C."/>
            <person name="Kema G.H.J."/>
            <person name="Lawrence C."/>
            <person name="Scott J.A."/>
            <person name="Spatafora J.W."/>
            <person name="Turgeon B.G."/>
            <person name="de Wit P.J.G.M."/>
            <person name="Zhong S."/>
            <person name="Goodwin S.B."/>
            <person name="Grigoriev I.V."/>
        </authorList>
    </citation>
    <scope>NUCLEOTIDE SEQUENCE [LARGE SCALE GENOMIC DNA]</scope>
    <source>
        <strain evidence="5 6">UAMH 10762</strain>
    </source>
</reference>
<organism evidence="5 6">
    <name type="scientific">Baudoinia panamericana (strain UAMH 10762)</name>
    <name type="common">Angels' share fungus</name>
    <name type="synonym">Baudoinia compniacensis (strain UAMH 10762)</name>
    <dbReference type="NCBI Taxonomy" id="717646"/>
    <lineage>
        <taxon>Eukaryota</taxon>
        <taxon>Fungi</taxon>
        <taxon>Dikarya</taxon>
        <taxon>Ascomycota</taxon>
        <taxon>Pezizomycotina</taxon>
        <taxon>Dothideomycetes</taxon>
        <taxon>Dothideomycetidae</taxon>
        <taxon>Mycosphaerellales</taxon>
        <taxon>Teratosphaeriaceae</taxon>
        <taxon>Baudoinia</taxon>
    </lineage>
</organism>
<keyword evidence="2" id="KW-0489">Methyltransferase</keyword>
<dbReference type="PROSITE" id="PS51585">
    <property type="entry name" value="SAM_MT_TPMT"/>
    <property type="match status" value="1"/>
</dbReference>
<accession>M2MZM1</accession>
<dbReference type="OrthoDB" id="276151at2759"/>
<keyword evidence="1" id="KW-0597">Phosphoprotein</keyword>
<gene>
    <name evidence="5" type="ORF">BAUCODRAFT_276548</name>
</gene>
<dbReference type="Gene3D" id="3.40.50.150">
    <property type="entry name" value="Vaccinia Virus protein VP39"/>
    <property type="match status" value="1"/>
</dbReference>